<dbReference type="OrthoDB" id="6811115at2"/>
<protein>
    <submittedName>
        <fullName evidence="2">Uncharacterized protein</fullName>
    </submittedName>
</protein>
<proteinExistence type="predicted"/>
<dbReference type="Proteomes" id="UP000002515">
    <property type="component" value="Chromosome"/>
</dbReference>
<dbReference type="AlphaFoldDB" id="Q883M9"/>
<feature type="region of interest" description="Disordered" evidence="1">
    <location>
        <begin position="416"/>
        <end position="442"/>
    </location>
</feature>
<evidence type="ECO:0000256" key="1">
    <source>
        <dbReference type="SAM" id="MobiDB-lite"/>
    </source>
</evidence>
<accession>Q883M9</accession>
<keyword evidence="3" id="KW-1185">Reference proteome</keyword>
<dbReference type="KEGG" id="pst:PSPTO_2323"/>
<dbReference type="HOGENOM" id="CLU_457739_0_0_6"/>
<reference evidence="2 3" key="1">
    <citation type="journal article" date="2003" name="Proc. Natl. Acad. Sci. U.S.A.">
        <title>The complete genome sequence of the Arabidopsis and tomato pathogen Pseudomonas syringae pv. tomato DC3000.</title>
        <authorList>
            <person name="Buell C.R."/>
            <person name="Joardar V."/>
            <person name="Lindeberg M."/>
            <person name="Selengut J."/>
            <person name="Paulsen I.T."/>
            <person name="Gwinn M.L."/>
            <person name="Dodson R.J."/>
            <person name="Deboy R.T."/>
            <person name="Durkin A.S."/>
            <person name="Kolonay J.F."/>
            <person name="Madupu R."/>
            <person name="Daugherty S."/>
            <person name="Brinkac L."/>
            <person name="Beanan M.J."/>
            <person name="Haft D.H."/>
            <person name="Nelson W.C."/>
            <person name="Davidsen T."/>
            <person name="Zafar N."/>
            <person name="Zhou L."/>
            <person name="Liu J."/>
            <person name="Yuan Q."/>
            <person name="Khouri H."/>
            <person name="Fedorova N."/>
            <person name="Tran B."/>
            <person name="Russell D."/>
            <person name="Berry K."/>
            <person name="Utterback T."/>
            <person name="Van Aken S.E."/>
            <person name="Feldblyum T.V."/>
            <person name="D'Ascenzo M."/>
            <person name="Deng W.L."/>
            <person name="Ramos A.R."/>
            <person name="Alfano J.R."/>
            <person name="Cartinhour S."/>
            <person name="Chatterjee A.K."/>
            <person name="Delaney T.P."/>
            <person name="Lazarowitz S.G."/>
            <person name="Martin G.B."/>
            <person name="Schneider D.J."/>
            <person name="Tang X."/>
            <person name="Bender C.L."/>
            <person name="White O."/>
            <person name="Fraser C.M."/>
            <person name="Collmer A."/>
        </authorList>
    </citation>
    <scope>NUCLEOTIDE SEQUENCE [LARGE SCALE GENOMIC DNA]</scope>
    <source>
        <strain evidence="3">ATCC BAA-871 / DC3000</strain>
    </source>
</reference>
<dbReference type="PATRIC" id="fig|223283.9.peg.2358"/>
<dbReference type="EMBL" id="AE016853">
    <property type="protein sequence ID" value="AAO55837.1"/>
    <property type="molecule type" value="Genomic_DNA"/>
</dbReference>
<gene>
    <name evidence="2" type="ordered locus">PSPTO_2323</name>
</gene>
<name>Q883M9_PSESM</name>
<evidence type="ECO:0000313" key="3">
    <source>
        <dbReference type="Proteomes" id="UP000002515"/>
    </source>
</evidence>
<evidence type="ECO:0000313" key="2">
    <source>
        <dbReference type="EMBL" id="AAO55837.1"/>
    </source>
</evidence>
<organism evidence="2 3">
    <name type="scientific">Pseudomonas syringae pv. tomato (strain ATCC BAA-871 / DC3000)</name>
    <dbReference type="NCBI Taxonomy" id="223283"/>
    <lineage>
        <taxon>Bacteria</taxon>
        <taxon>Pseudomonadati</taxon>
        <taxon>Pseudomonadota</taxon>
        <taxon>Gammaproteobacteria</taxon>
        <taxon>Pseudomonadales</taxon>
        <taxon>Pseudomonadaceae</taxon>
        <taxon>Pseudomonas</taxon>
    </lineage>
</organism>
<sequence>MRASKIDAYFRPSLTASLARQAKLQAILQRTAAATQRASNAHLASQGRLQRMQQQMNHAQQQAHLRARDHAARMAAAQQTAADRTTSANQRAARLQMAQERHAAWQARQNAPRPAPGAGLNGMMAFGALSFGLAGLAAAVSKIGARIEERKKNVVDAERFEAAFVPLGKTKETRDSWKKTYTDLSTDSGAEISNETAEDFRTFVAMQQAFGKKTDEIVKEYKLRQQAFTISGLTKDSAREVNRQFNQVATDGLGDKSDWNVISERMPALVPYVGRAFGREEKIADPKKAMAAFNKRMKKGGGVKLEWINEAMETMVGEQQDVFSNKKKTVAFAQTLGDNQAFLNQVNTNLTPELNAVMRDNIEAHRELNTALQPAAALFRDLDAAMTKAQSAMIRFSIGLNLDGTKKTEQEQMQDRMSTQDLPLSTGMVGTPDYSNIDSGRRRQTGPIGEFWNWALGIKDKAKNVGPVLGEPVLPDINLGSQTFNSHSDKNLNYQAMASRMPTLFDTLSSMQGLVGDSSQMHQAVQATQTINTPITVEGANVNVTINGSATEKDRNDMMDFINNSMREQQLKVPGIAKDAIRDALGQVRSQQAERM</sequence>